<comment type="caution">
    <text evidence="2">The sequence shown here is derived from an EMBL/GenBank/DDBJ whole genome shotgun (WGS) entry which is preliminary data.</text>
</comment>
<evidence type="ECO:0000256" key="1">
    <source>
        <dbReference type="SAM" id="MobiDB-lite"/>
    </source>
</evidence>
<organism evidence="2 3">
    <name type="scientific">Gymnopilus dilepis</name>
    <dbReference type="NCBI Taxonomy" id="231916"/>
    <lineage>
        <taxon>Eukaryota</taxon>
        <taxon>Fungi</taxon>
        <taxon>Dikarya</taxon>
        <taxon>Basidiomycota</taxon>
        <taxon>Agaricomycotina</taxon>
        <taxon>Agaricomycetes</taxon>
        <taxon>Agaricomycetidae</taxon>
        <taxon>Agaricales</taxon>
        <taxon>Agaricineae</taxon>
        <taxon>Hymenogastraceae</taxon>
        <taxon>Gymnopilus</taxon>
    </lineage>
</organism>
<proteinExistence type="predicted"/>
<gene>
    <name evidence="2" type="ORF">CVT26_014339</name>
</gene>
<protein>
    <submittedName>
        <fullName evidence="2">Uncharacterized protein</fullName>
    </submittedName>
</protein>
<evidence type="ECO:0000313" key="2">
    <source>
        <dbReference type="EMBL" id="PPQ98863.1"/>
    </source>
</evidence>
<feature type="compositionally biased region" description="Polar residues" evidence="1">
    <location>
        <begin position="207"/>
        <end position="219"/>
    </location>
</feature>
<dbReference type="InParanoid" id="A0A409Y7H7"/>
<dbReference type="EMBL" id="NHYE01001090">
    <property type="protein sequence ID" value="PPQ98863.1"/>
    <property type="molecule type" value="Genomic_DNA"/>
</dbReference>
<reference evidence="2 3" key="1">
    <citation type="journal article" date="2018" name="Evol. Lett.">
        <title>Horizontal gene cluster transfer increased hallucinogenic mushroom diversity.</title>
        <authorList>
            <person name="Reynolds H.T."/>
            <person name="Vijayakumar V."/>
            <person name="Gluck-Thaler E."/>
            <person name="Korotkin H.B."/>
            <person name="Matheny P.B."/>
            <person name="Slot J.C."/>
        </authorList>
    </citation>
    <scope>NUCLEOTIDE SEQUENCE [LARGE SCALE GENOMIC DNA]</scope>
    <source>
        <strain evidence="2 3">SRW20</strain>
    </source>
</reference>
<accession>A0A409Y7H7</accession>
<evidence type="ECO:0000313" key="3">
    <source>
        <dbReference type="Proteomes" id="UP000284706"/>
    </source>
</evidence>
<dbReference type="AlphaFoldDB" id="A0A409Y7H7"/>
<sequence>MENPLYPSRHRYSSPGAGAPLLLLRRHCFKVRIFILAYEASDIRDCRRVAARKQHSRSFPHSNKPPCMQEMVKPYSGCVLSYHINGRPKRELRIFYQIRESQCQARMMVAPGASYVLIRRQVDLLSLSGWIKYAEIGSRETPFGRLAALRMPFKRLSFVSDNLSLVERIKLDGRSSFPPQFTNALTKSFPPPFDPLKEMDAFNNVKTTQTSPASGTSQAPPKDEMPVPQETGGPGGGGTYNPSCVIA</sequence>
<name>A0A409Y7H7_9AGAR</name>
<dbReference type="Proteomes" id="UP000284706">
    <property type="component" value="Unassembled WGS sequence"/>
</dbReference>
<keyword evidence="3" id="KW-1185">Reference proteome</keyword>
<feature type="region of interest" description="Disordered" evidence="1">
    <location>
        <begin position="207"/>
        <end position="247"/>
    </location>
</feature>